<dbReference type="EMBL" id="CP098502">
    <property type="protein sequence ID" value="UTI65032.1"/>
    <property type="molecule type" value="Genomic_DNA"/>
</dbReference>
<dbReference type="InterPro" id="IPR001173">
    <property type="entry name" value="Glyco_trans_2-like"/>
</dbReference>
<feature type="region of interest" description="Disordered" evidence="5">
    <location>
        <begin position="324"/>
        <end position="344"/>
    </location>
</feature>
<evidence type="ECO:0000256" key="4">
    <source>
        <dbReference type="ARBA" id="ARBA00022679"/>
    </source>
</evidence>
<comment type="similarity">
    <text evidence="2">Belongs to the glycosyltransferase 2 family.</text>
</comment>
<dbReference type="PANTHER" id="PTHR43179">
    <property type="entry name" value="RHAMNOSYLTRANSFERASE WBBL"/>
    <property type="match status" value="1"/>
</dbReference>
<evidence type="ECO:0000259" key="6">
    <source>
        <dbReference type="Pfam" id="PF00535"/>
    </source>
</evidence>
<evidence type="ECO:0000313" key="7">
    <source>
        <dbReference type="EMBL" id="UTI65032.1"/>
    </source>
</evidence>
<evidence type="ECO:0000256" key="1">
    <source>
        <dbReference type="ARBA" id="ARBA00004776"/>
    </source>
</evidence>
<sequence>MSLTATIVVPTQARPEYLDVALASIVPQARAAHVPVLVVDDGPSAQTRAVALAHHARYVAHDAPRGLNAARNTALDHTGSDLLVFVDDDVRVHPGWLRALVHAASQLPDEVAVLTGPIVPVFEDHALRMCGREGAPLTFLDLGPDDVDAPYAWGANMTIRRSAVQRAGRFDATRPLYGDEAEWQDRVRASGGRIRYIAAAGLDHRRAGDDARLRSLARAAYNRGRASRRHDVFKGTPPALRQELRTLAGCLVHTVRFRCANGIVMAAHSLGRTLEAKDPAPPPATPGVDDFTSGRSGTVGGVGGDALRRLDTLADVRTAVGRAQVRRRAARPSRTSPPKILVLGVDRPPSLMPAALDELRRTRTTDPVFATAPMHPALGKFANLNTQLAAHDLSAFDWLLVLDDDVVLPRHFLDVLVDQATRNSLKLAQPAHRLHSHAAWPLTRRQGGTTRRTSFVEIGPVTLFHRDTFAALLPFPAELQMGWGLDNHWAAIAREKGWAVGVVDAVPIAHTVAPAGAAYDREAALAEAQAFLATRPYLTRDEVRTLG</sequence>
<feature type="region of interest" description="Disordered" evidence="5">
    <location>
        <begin position="274"/>
        <end position="296"/>
    </location>
</feature>
<dbReference type="Gene3D" id="3.90.550.10">
    <property type="entry name" value="Spore Coat Polysaccharide Biosynthesis Protein SpsA, Chain A"/>
    <property type="match status" value="2"/>
</dbReference>
<name>A0ABY5DVE1_9ACTN</name>
<dbReference type="RefSeq" id="WP_254571724.1">
    <property type="nucleotide sequence ID" value="NZ_CP098502.1"/>
</dbReference>
<evidence type="ECO:0000256" key="3">
    <source>
        <dbReference type="ARBA" id="ARBA00022676"/>
    </source>
</evidence>
<evidence type="ECO:0000313" key="8">
    <source>
        <dbReference type="Proteomes" id="UP001056035"/>
    </source>
</evidence>
<protein>
    <submittedName>
        <fullName evidence="7">Glycosyltransferase</fullName>
    </submittedName>
</protein>
<organism evidence="7 8">
    <name type="scientific">Paraconexibacter antarcticus</name>
    <dbReference type="NCBI Taxonomy" id="2949664"/>
    <lineage>
        <taxon>Bacteria</taxon>
        <taxon>Bacillati</taxon>
        <taxon>Actinomycetota</taxon>
        <taxon>Thermoleophilia</taxon>
        <taxon>Solirubrobacterales</taxon>
        <taxon>Paraconexibacteraceae</taxon>
        <taxon>Paraconexibacter</taxon>
    </lineage>
</organism>
<dbReference type="InterPro" id="IPR029044">
    <property type="entry name" value="Nucleotide-diphossugar_trans"/>
</dbReference>
<keyword evidence="3" id="KW-0328">Glycosyltransferase</keyword>
<evidence type="ECO:0000256" key="5">
    <source>
        <dbReference type="SAM" id="MobiDB-lite"/>
    </source>
</evidence>
<dbReference type="PANTHER" id="PTHR43179:SF12">
    <property type="entry name" value="GALACTOFURANOSYLTRANSFERASE GLFT2"/>
    <property type="match status" value="1"/>
</dbReference>
<dbReference type="Pfam" id="PF00535">
    <property type="entry name" value="Glycos_transf_2"/>
    <property type="match status" value="1"/>
</dbReference>
<reference evidence="7 8" key="1">
    <citation type="submission" date="2022-06" db="EMBL/GenBank/DDBJ databases">
        <title>Paraconexibacter antarcticus.</title>
        <authorList>
            <person name="Kim C.S."/>
        </authorList>
    </citation>
    <scope>NUCLEOTIDE SEQUENCE [LARGE SCALE GENOMIC DNA]</scope>
    <source>
        <strain evidence="7 8">02-257</strain>
    </source>
</reference>
<proteinExistence type="inferred from homology"/>
<keyword evidence="4" id="KW-0808">Transferase</keyword>
<keyword evidence="8" id="KW-1185">Reference proteome</keyword>
<accession>A0ABY5DVE1</accession>
<dbReference type="Proteomes" id="UP001056035">
    <property type="component" value="Chromosome"/>
</dbReference>
<comment type="pathway">
    <text evidence="1">Cell wall biogenesis; cell wall polysaccharide biosynthesis.</text>
</comment>
<feature type="domain" description="Glycosyltransferase 2-like" evidence="6">
    <location>
        <begin position="6"/>
        <end position="165"/>
    </location>
</feature>
<evidence type="ECO:0000256" key="2">
    <source>
        <dbReference type="ARBA" id="ARBA00006739"/>
    </source>
</evidence>
<gene>
    <name evidence="7" type="ORF">NBH00_02205</name>
</gene>
<dbReference type="SUPFAM" id="SSF53448">
    <property type="entry name" value="Nucleotide-diphospho-sugar transferases"/>
    <property type="match status" value="2"/>
</dbReference>